<dbReference type="InterPro" id="IPR036188">
    <property type="entry name" value="FAD/NAD-bd_sf"/>
</dbReference>
<dbReference type="SUPFAM" id="SSF51905">
    <property type="entry name" value="FAD/NAD(P)-binding domain"/>
    <property type="match status" value="1"/>
</dbReference>
<dbReference type="PANTHER" id="PTHR39757">
    <property type="match status" value="1"/>
</dbReference>
<accession>A0ABV8JQ53</accession>
<comment type="caution">
    <text evidence="1">The sequence shown here is derived from an EMBL/GenBank/DDBJ whole genome shotgun (WGS) entry which is preliminary data.</text>
</comment>
<dbReference type="Gene3D" id="3.50.50.60">
    <property type="entry name" value="FAD/NAD(P)-binding domain"/>
    <property type="match status" value="1"/>
</dbReference>
<dbReference type="Pfam" id="PF05834">
    <property type="entry name" value="Lycopene_cycl"/>
    <property type="match status" value="1"/>
</dbReference>
<sequence length="389" mass="45428">MSNQTIHYDYIIIGAGAAGLMLAKAMSQDSFFDNSSILLLDKDSKTTNDRTWCFWEKGKGPFDHLVSKEWKHIHFSGKGFSKDYKIAPFTYKMVKGLDFYEDALNYISTKNNIRFKVEEVLSIEDKNEFAFITTSKQTYSSKRVFNSMFSYDRANQQTTYPVLQQHFLGWKIRTDQAVFDKDKATYMDFSVPQKGNTRFMYMLPFSSNEALVEYTLFSKDLLSEAEYKDALQTYISEDLQIKNFEIVDTEYGSIPMTCYPFSKNNSRHIYHIGTAGGWAKPSTGYAFMSTARKIPKLIHHLKTDKSLNILKFKNRFWYYDLILLDVLAKNNSQGHSIFTSIFRKRSPQLLFNFLDENTSLKEELYFIWSCPKWLFTKYLAKRLGITKKS</sequence>
<evidence type="ECO:0000313" key="2">
    <source>
        <dbReference type="Proteomes" id="UP001595814"/>
    </source>
</evidence>
<evidence type="ECO:0000313" key="1">
    <source>
        <dbReference type="EMBL" id="MFC4096018.1"/>
    </source>
</evidence>
<organism evidence="1 2">
    <name type="scientific">Euzebyella saccharophila</name>
    <dbReference type="NCBI Taxonomy" id="679664"/>
    <lineage>
        <taxon>Bacteria</taxon>
        <taxon>Pseudomonadati</taxon>
        <taxon>Bacteroidota</taxon>
        <taxon>Flavobacteriia</taxon>
        <taxon>Flavobacteriales</taxon>
        <taxon>Flavobacteriaceae</taxon>
        <taxon>Euzebyella</taxon>
    </lineage>
</organism>
<protein>
    <submittedName>
        <fullName evidence="1">Lycopene cyclase family protein</fullName>
    </submittedName>
</protein>
<gene>
    <name evidence="1" type="ORF">ACFOUT_09030</name>
</gene>
<proteinExistence type="predicted"/>
<dbReference type="Proteomes" id="UP001595814">
    <property type="component" value="Unassembled WGS sequence"/>
</dbReference>
<reference evidence="2" key="1">
    <citation type="journal article" date="2019" name="Int. J. Syst. Evol. Microbiol.">
        <title>The Global Catalogue of Microorganisms (GCM) 10K type strain sequencing project: providing services to taxonomists for standard genome sequencing and annotation.</title>
        <authorList>
            <consortium name="The Broad Institute Genomics Platform"/>
            <consortium name="The Broad Institute Genome Sequencing Center for Infectious Disease"/>
            <person name="Wu L."/>
            <person name="Ma J."/>
        </authorList>
    </citation>
    <scope>NUCLEOTIDE SEQUENCE [LARGE SCALE GENOMIC DNA]</scope>
    <source>
        <strain evidence="2">CECT 7477</strain>
    </source>
</reference>
<dbReference type="EMBL" id="JBHSAW010000004">
    <property type="protein sequence ID" value="MFC4096018.1"/>
    <property type="molecule type" value="Genomic_DNA"/>
</dbReference>
<dbReference type="RefSeq" id="WP_192460357.1">
    <property type="nucleotide sequence ID" value="NZ_JACYFJ010000001.1"/>
</dbReference>
<dbReference type="PANTHER" id="PTHR39757:SF5">
    <property type="entry name" value="OS02G0190600 PROTEIN"/>
    <property type="match status" value="1"/>
</dbReference>
<keyword evidence="2" id="KW-1185">Reference proteome</keyword>
<name>A0ABV8JQ53_9FLAO</name>